<keyword evidence="7" id="KW-1185">Reference proteome</keyword>
<dbReference type="CDD" id="cd05819">
    <property type="entry name" value="NHL"/>
    <property type="match status" value="1"/>
</dbReference>
<dbReference type="PROSITE" id="PS50119">
    <property type="entry name" value="ZF_BBOX"/>
    <property type="match status" value="1"/>
</dbReference>
<dbReference type="PROSITE" id="PS50194">
    <property type="entry name" value="FILAMIN_REPEAT"/>
    <property type="match status" value="1"/>
</dbReference>
<dbReference type="InterPro" id="IPR017868">
    <property type="entry name" value="Filamin/ABP280_repeat-like"/>
</dbReference>
<evidence type="ECO:0000313" key="7">
    <source>
        <dbReference type="Proteomes" id="UP001159428"/>
    </source>
</evidence>
<dbReference type="PANTHER" id="PTHR24104">
    <property type="entry name" value="E3 UBIQUITIN-PROTEIN LIGASE NHLRC1-RELATED"/>
    <property type="match status" value="1"/>
</dbReference>
<protein>
    <recommendedName>
        <fullName evidence="5">B box-type domain-containing protein</fullName>
    </recommendedName>
</protein>
<dbReference type="Gene3D" id="2.60.40.10">
    <property type="entry name" value="Immunoglobulins"/>
    <property type="match status" value="1"/>
</dbReference>
<evidence type="ECO:0000256" key="4">
    <source>
        <dbReference type="SAM" id="Coils"/>
    </source>
</evidence>
<dbReference type="SMART" id="SM00557">
    <property type="entry name" value="IG_FLMN"/>
    <property type="match status" value="1"/>
</dbReference>
<dbReference type="SUPFAM" id="SSF57845">
    <property type="entry name" value="B-box zinc-binding domain"/>
    <property type="match status" value="1"/>
</dbReference>
<evidence type="ECO:0000313" key="6">
    <source>
        <dbReference type="EMBL" id="CAH3148199.1"/>
    </source>
</evidence>
<accession>A0AAU9XIW3</accession>
<dbReference type="InterPro" id="IPR001298">
    <property type="entry name" value="Filamin/ABP280_rpt"/>
</dbReference>
<sequence length="991" mass="112293">MQIVELEMQIQETTKLFRIIKEKITATRNNVRTTVKELIRVLKEHENLMMTELDIIEKRQENDHSIQHEHLQMSVKELESAVQNCEMTMERKIDVEALQTQMNEIEKSRRALKANQNDFYKPSHVGYLRDEKYIQDFSGATPGVILVSKTDPSSSLVSASLSVETSFFCPRFSMASAAATGSSTKETTNYARLCRLLVDIGTQALRDTFDTIHPPANLHTILTANKTTLQSLRTRKVINATQWGMLFPAIPTSVSSAHFDITLLMALLRNICGLPSPAAGWDTLSAATDVSREADIARVKYYRNSVYGHAECASVDDALFNIYWGDIRDTLVRLGGEKYRADIDNLKTECMDPEVEKHCKELLSQWKKDEENVKDKLDELIKKMDDLKTSNLPLKKESAIEGESTVLEGMLENFAMCREKGHETEPLDRYCNNCKVSICDRCGETRHTHHTKVSIQQATEAEKLMLEETVEQVKMQVVELEMQMKTTTELFTISKEKIAKARKNVWTTVEELIRVLKEHERTMLTELDVIEKAQQRDHSTQFELLQASVNEFKSSVKNCEEVLRKNVSVETLQAQQAEIERCKGVLKAPIKEIYKPCHLRYQTNNEYRKTLTGSAPGKVLVSKTDPLRSLLEWKGSRKAEAGEIKNIDIITINSDGEKCFQEIDEIKVRVQSPTGMNIDLKSLYRSRWRYSYAFIPSCDGEHEVTVVVNDQPLPGTPRRLLVAPYQYPFAFKFRTCRKFSQFKEPCAVAMDNKTENLVIVDRKKKKVRIFKSSIHGNFKELGQSEAVLKDPSSVAFTQSGSVMVISAGSMICFTASGKFIAQINNKHLKVPFSLTIARDGRMVVCDSGDKSVKVLSPDGKELLQSFSAPDCDDYPWEAICHQDKFFVSYPAARCVKTFNKDGSFLFDIGNESAREGQLSEPHGLGVDAFGNLIVCDSENKTLNFFKLEGKFLKGIRNNLLECPWSIAVSPNTQLPSFLIADPVKKSVILFW</sequence>
<dbReference type="InterPro" id="IPR011042">
    <property type="entry name" value="6-blade_b-propeller_TolB-like"/>
</dbReference>
<dbReference type="Pfam" id="PF18738">
    <property type="entry name" value="HEPN_DZIP3"/>
    <property type="match status" value="1"/>
</dbReference>
<reference evidence="6 7" key="1">
    <citation type="submission" date="2022-05" db="EMBL/GenBank/DDBJ databases">
        <authorList>
            <consortium name="Genoscope - CEA"/>
            <person name="William W."/>
        </authorList>
    </citation>
    <scope>NUCLEOTIDE SEQUENCE [LARGE SCALE GENOMIC DNA]</scope>
</reference>
<evidence type="ECO:0000259" key="5">
    <source>
        <dbReference type="PROSITE" id="PS50119"/>
    </source>
</evidence>
<gene>
    <name evidence="6" type="ORF">PMEA_00023764</name>
</gene>
<dbReference type="GO" id="GO:0043161">
    <property type="term" value="P:proteasome-mediated ubiquitin-dependent protein catabolic process"/>
    <property type="evidence" value="ECO:0007669"/>
    <property type="project" value="TreeGrafter"/>
</dbReference>
<dbReference type="Proteomes" id="UP001159428">
    <property type="component" value="Unassembled WGS sequence"/>
</dbReference>
<dbReference type="Gene3D" id="3.30.160.60">
    <property type="entry name" value="Classic Zinc Finger"/>
    <property type="match status" value="1"/>
</dbReference>
<dbReference type="InterPro" id="IPR050952">
    <property type="entry name" value="TRIM-NHL_E3_ligases"/>
</dbReference>
<feature type="coiled-coil region" evidence="4">
    <location>
        <begin position="363"/>
        <end position="390"/>
    </location>
</feature>
<keyword evidence="2" id="KW-0863">Zinc-finger</keyword>
<dbReference type="AlphaFoldDB" id="A0AAU9XIW3"/>
<dbReference type="PANTHER" id="PTHR24104:SF57">
    <property type="entry name" value="BEE-MILK PROTEIN"/>
    <property type="match status" value="1"/>
</dbReference>
<name>A0AAU9XIW3_9CNID</name>
<feature type="domain" description="B box-type" evidence="5">
    <location>
        <begin position="412"/>
        <end position="455"/>
    </location>
</feature>
<feature type="coiled-coil region" evidence="4">
    <location>
        <begin position="463"/>
        <end position="490"/>
    </location>
</feature>
<dbReference type="SUPFAM" id="SSF101898">
    <property type="entry name" value="NHL repeat"/>
    <property type="match status" value="1"/>
</dbReference>
<organism evidence="6 7">
    <name type="scientific">Pocillopora meandrina</name>
    <dbReference type="NCBI Taxonomy" id="46732"/>
    <lineage>
        <taxon>Eukaryota</taxon>
        <taxon>Metazoa</taxon>
        <taxon>Cnidaria</taxon>
        <taxon>Anthozoa</taxon>
        <taxon>Hexacorallia</taxon>
        <taxon>Scleractinia</taxon>
        <taxon>Astrocoeniina</taxon>
        <taxon>Pocilloporidae</taxon>
        <taxon>Pocillopora</taxon>
    </lineage>
</organism>
<dbReference type="GO" id="GO:0000209">
    <property type="term" value="P:protein polyubiquitination"/>
    <property type="evidence" value="ECO:0007669"/>
    <property type="project" value="TreeGrafter"/>
</dbReference>
<keyword evidence="4" id="KW-0175">Coiled coil</keyword>
<dbReference type="GO" id="GO:0008270">
    <property type="term" value="F:zinc ion binding"/>
    <property type="evidence" value="ECO:0007669"/>
    <property type="project" value="UniProtKB-KW"/>
</dbReference>
<dbReference type="Pfam" id="PF00630">
    <property type="entry name" value="Filamin"/>
    <property type="match status" value="1"/>
</dbReference>
<dbReference type="SUPFAM" id="SSF81296">
    <property type="entry name" value="E set domains"/>
    <property type="match status" value="1"/>
</dbReference>
<evidence type="ECO:0000256" key="2">
    <source>
        <dbReference type="PROSITE-ProRule" id="PRU00024"/>
    </source>
</evidence>
<dbReference type="InterPro" id="IPR000315">
    <property type="entry name" value="Znf_B-box"/>
</dbReference>
<keyword evidence="1" id="KW-0677">Repeat</keyword>
<feature type="repeat" description="Filamin" evidence="3">
    <location>
        <begin position="621"/>
        <end position="722"/>
    </location>
</feature>
<dbReference type="InterPro" id="IPR041249">
    <property type="entry name" value="HEPN_DZIP3"/>
</dbReference>
<keyword evidence="2" id="KW-0479">Metal-binding</keyword>
<dbReference type="Gene3D" id="2.120.10.30">
    <property type="entry name" value="TolB, C-terminal domain"/>
    <property type="match status" value="1"/>
</dbReference>
<dbReference type="Pfam" id="PF00643">
    <property type="entry name" value="zf-B_box"/>
    <property type="match status" value="1"/>
</dbReference>
<dbReference type="InterPro" id="IPR013783">
    <property type="entry name" value="Ig-like_fold"/>
</dbReference>
<evidence type="ECO:0000256" key="1">
    <source>
        <dbReference type="ARBA" id="ARBA00022737"/>
    </source>
</evidence>
<dbReference type="InterPro" id="IPR014756">
    <property type="entry name" value="Ig_E-set"/>
</dbReference>
<dbReference type="GO" id="GO:0061630">
    <property type="term" value="F:ubiquitin protein ligase activity"/>
    <property type="evidence" value="ECO:0007669"/>
    <property type="project" value="TreeGrafter"/>
</dbReference>
<keyword evidence="2" id="KW-0862">Zinc</keyword>
<comment type="caution">
    <text evidence="6">The sequence shown here is derived from an EMBL/GenBank/DDBJ whole genome shotgun (WGS) entry which is preliminary data.</text>
</comment>
<evidence type="ECO:0000256" key="3">
    <source>
        <dbReference type="PROSITE-ProRule" id="PRU00087"/>
    </source>
</evidence>
<proteinExistence type="predicted"/>
<dbReference type="EMBL" id="CALNXJ010000044">
    <property type="protein sequence ID" value="CAH3148199.1"/>
    <property type="molecule type" value="Genomic_DNA"/>
</dbReference>